<comment type="subcellular location">
    <subcellularLocation>
        <location evidence="1">Endomembrane system</location>
        <topology evidence="1">Multi-pass membrane protein</topology>
    </subcellularLocation>
    <subcellularLocation>
        <location evidence="2">Endoplasmic reticulum membrane</location>
    </subcellularLocation>
</comment>
<dbReference type="GO" id="GO:0046513">
    <property type="term" value="P:ceramide biosynthetic process"/>
    <property type="evidence" value="ECO:0007669"/>
    <property type="project" value="InterPro"/>
</dbReference>
<accession>A0A670YXY6</accession>
<organism evidence="14 15">
    <name type="scientific">Pseudonaja textilis</name>
    <name type="common">Eastern brown snake</name>
    <dbReference type="NCBI Taxonomy" id="8673"/>
    <lineage>
        <taxon>Eukaryota</taxon>
        <taxon>Metazoa</taxon>
        <taxon>Chordata</taxon>
        <taxon>Craniata</taxon>
        <taxon>Vertebrata</taxon>
        <taxon>Euteleostomi</taxon>
        <taxon>Lepidosauria</taxon>
        <taxon>Squamata</taxon>
        <taxon>Bifurcata</taxon>
        <taxon>Unidentata</taxon>
        <taxon>Episquamata</taxon>
        <taxon>Toxicofera</taxon>
        <taxon>Serpentes</taxon>
        <taxon>Colubroidea</taxon>
        <taxon>Elapidae</taxon>
        <taxon>Hydrophiinae</taxon>
        <taxon>Pseudonaja</taxon>
    </lineage>
</organism>
<dbReference type="FunFam" id="1.10.10.60:FF:000020">
    <property type="entry name" value="Ceramide synthase 5"/>
    <property type="match status" value="1"/>
</dbReference>
<feature type="transmembrane region" description="Helical" evidence="12">
    <location>
        <begin position="140"/>
        <end position="161"/>
    </location>
</feature>
<feature type="transmembrane region" description="Helical" evidence="12">
    <location>
        <begin position="92"/>
        <end position="111"/>
    </location>
</feature>
<dbReference type="Proteomes" id="UP000472273">
    <property type="component" value="Unplaced"/>
</dbReference>
<dbReference type="InterPro" id="IPR006634">
    <property type="entry name" value="TLC-dom"/>
</dbReference>
<evidence type="ECO:0000256" key="8">
    <source>
        <dbReference type="ARBA" id="ARBA00023098"/>
    </source>
</evidence>
<evidence type="ECO:0000256" key="1">
    <source>
        <dbReference type="ARBA" id="ARBA00004127"/>
    </source>
</evidence>
<name>A0A670YXY6_PSETE</name>
<dbReference type="GeneTree" id="ENSGT01030000234515"/>
<keyword evidence="9 11" id="KW-0472">Membrane</keyword>
<dbReference type="InterPro" id="IPR016439">
    <property type="entry name" value="Lag1/Lac1-like"/>
</dbReference>
<dbReference type="CDD" id="cd00086">
    <property type="entry name" value="homeodomain"/>
    <property type="match status" value="1"/>
</dbReference>
<protein>
    <recommendedName>
        <fullName evidence="13">TLC domain-containing protein</fullName>
    </recommendedName>
</protein>
<evidence type="ECO:0000256" key="9">
    <source>
        <dbReference type="ARBA" id="ARBA00023136"/>
    </source>
</evidence>
<evidence type="ECO:0000256" key="12">
    <source>
        <dbReference type="SAM" id="Phobius"/>
    </source>
</evidence>
<keyword evidence="6 11" id="KW-0812">Transmembrane</keyword>
<evidence type="ECO:0000256" key="3">
    <source>
        <dbReference type="ARBA" id="ARBA00004760"/>
    </source>
</evidence>
<feature type="transmembrane region" description="Helical" evidence="12">
    <location>
        <begin position="53"/>
        <end position="72"/>
    </location>
</feature>
<dbReference type="GO" id="GO:0005789">
    <property type="term" value="C:endoplasmic reticulum membrane"/>
    <property type="evidence" value="ECO:0007669"/>
    <property type="project" value="UniProtKB-SubCell"/>
</dbReference>
<keyword evidence="7 12" id="KW-1133">Transmembrane helix</keyword>
<comment type="catalytic activity">
    <reaction evidence="10">
        <text>sphinganine + octadecanoyl-CoA = N-(octadecanoyl)-sphinganine + CoA + H(+)</text>
        <dbReference type="Rhea" id="RHEA:36547"/>
        <dbReference type="ChEBI" id="CHEBI:15378"/>
        <dbReference type="ChEBI" id="CHEBI:57287"/>
        <dbReference type="ChEBI" id="CHEBI:57394"/>
        <dbReference type="ChEBI" id="CHEBI:57817"/>
        <dbReference type="ChEBI" id="CHEBI:67033"/>
    </reaction>
    <physiologicalReaction direction="left-to-right" evidence="10">
        <dbReference type="Rhea" id="RHEA:36548"/>
    </physiologicalReaction>
</comment>
<evidence type="ECO:0000256" key="10">
    <source>
        <dbReference type="ARBA" id="ARBA00049036"/>
    </source>
</evidence>
<evidence type="ECO:0000256" key="6">
    <source>
        <dbReference type="ARBA" id="ARBA00022692"/>
    </source>
</evidence>
<dbReference type="PANTHER" id="PTHR12560">
    <property type="entry name" value="LONGEVITY ASSURANCE FACTOR 1 LAG1"/>
    <property type="match status" value="1"/>
</dbReference>
<evidence type="ECO:0000256" key="11">
    <source>
        <dbReference type="PROSITE-ProRule" id="PRU00205"/>
    </source>
</evidence>
<dbReference type="PANTHER" id="PTHR12560:SF6">
    <property type="entry name" value="CERAMIDE SYNTHASE 4"/>
    <property type="match status" value="1"/>
</dbReference>
<keyword evidence="8" id="KW-0443">Lipid metabolism</keyword>
<dbReference type="UniPathway" id="UPA00222"/>
<evidence type="ECO:0000313" key="14">
    <source>
        <dbReference type="Ensembl" id="ENSPTXP00000014368.1"/>
    </source>
</evidence>
<evidence type="ECO:0000256" key="4">
    <source>
        <dbReference type="ARBA" id="ARBA00004991"/>
    </source>
</evidence>
<keyword evidence="15" id="KW-1185">Reference proteome</keyword>
<keyword evidence="5" id="KW-0444">Lipid biosynthesis</keyword>
<comment type="pathway">
    <text evidence="3">Lipid metabolism; sphingolipid metabolism.</text>
</comment>
<sequence length="315" mass="37310">HFKKNFYWKEEVSGLAKQCDLQPRQIERWFRYRLNQNRPGLTKKFCEASWRSVHSLTYLFMTLAVLYDVSNWDYMTPFLFIYALQPLHPSLYVYYLLQFSSYLTLVISMPFDVKQKDFNVMIVHHVISMLLIGFSYCVNFIPIGSLVLILHGAPDTPLYAAKVFNYLKWQKTCNTLFIIFSVVFLFNRAIFFPYKILYSTIYHFAETHELYFYYFFNALLMLVYVLNVCWSYTIILMLYRFLIHGKVRTPLCVPFFGLPDTEEVKNGTHGSKTLYFSLFSSSKLRCVLWSGACYSPKNMVLSFNPAARLFLFHVE</sequence>
<reference evidence="14" key="1">
    <citation type="submission" date="2025-08" db="UniProtKB">
        <authorList>
            <consortium name="Ensembl"/>
        </authorList>
    </citation>
    <scope>IDENTIFICATION</scope>
</reference>
<dbReference type="PROSITE" id="PS50922">
    <property type="entry name" value="TLC"/>
    <property type="match status" value="1"/>
</dbReference>
<dbReference type="Ensembl" id="ENSPTXT00000014822.1">
    <property type="protein sequence ID" value="ENSPTXP00000014368.1"/>
    <property type="gene ID" value="ENSPTXG00000009966.1"/>
</dbReference>
<dbReference type="Pfam" id="PF03798">
    <property type="entry name" value="TRAM_LAG1_CLN8"/>
    <property type="match status" value="1"/>
</dbReference>
<dbReference type="InterPro" id="IPR001356">
    <property type="entry name" value="HD"/>
</dbReference>
<dbReference type="AlphaFoldDB" id="A0A670YXY6"/>
<feature type="transmembrane region" description="Helical" evidence="12">
    <location>
        <begin position="211"/>
        <end position="239"/>
    </location>
</feature>
<reference evidence="14" key="2">
    <citation type="submission" date="2025-09" db="UniProtKB">
        <authorList>
            <consortium name="Ensembl"/>
        </authorList>
    </citation>
    <scope>IDENTIFICATION</scope>
</reference>
<evidence type="ECO:0000256" key="7">
    <source>
        <dbReference type="ARBA" id="ARBA00022989"/>
    </source>
</evidence>
<dbReference type="SMART" id="SM00724">
    <property type="entry name" value="TLC"/>
    <property type="match status" value="1"/>
</dbReference>
<dbReference type="GO" id="GO:0050291">
    <property type="term" value="F:sphingosine N-acyltransferase activity"/>
    <property type="evidence" value="ECO:0007669"/>
    <property type="project" value="InterPro"/>
</dbReference>
<evidence type="ECO:0000256" key="2">
    <source>
        <dbReference type="ARBA" id="ARBA00004586"/>
    </source>
</evidence>
<feature type="transmembrane region" description="Helical" evidence="12">
    <location>
        <begin position="173"/>
        <end position="191"/>
    </location>
</feature>
<proteinExistence type="predicted"/>
<comment type="pathway">
    <text evidence="4">Sphingolipid metabolism.</text>
</comment>
<dbReference type="OMA" id="LFDICEY"/>
<dbReference type="Gene3D" id="1.10.10.60">
    <property type="entry name" value="Homeodomain-like"/>
    <property type="match status" value="1"/>
</dbReference>
<dbReference type="GO" id="GO:0003677">
    <property type="term" value="F:DNA binding"/>
    <property type="evidence" value="ECO:0007669"/>
    <property type="project" value="InterPro"/>
</dbReference>
<evidence type="ECO:0000313" key="15">
    <source>
        <dbReference type="Proteomes" id="UP000472273"/>
    </source>
</evidence>
<evidence type="ECO:0000259" key="13">
    <source>
        <dbReference type="PROSITE" id="PS50922"/>
    </source>
</evidence>
<evidence type="ECO:0000256" key="5">
    <source>
        <dbReference type="ARBA" id="ARBA00022516"/>
    </source>
</evidence>
<feature type="domain" description="TLC" evidence="13">
    <location>
        <begin position="43"/>
        <end position="243"/>
    </location>
</feature>